<proteinExistence type="predicted"/>
<dbReference type="OrthoDB" id="9769355at2"/>
<keyword evidence="2" id="KW-0479">Metal-binding</keyword>
<comment type="caution">
    <text evidence="8">The sequence shown here is derived from an EMBL/GenBank/DDBJ whole genome shotgun (WGS) entry which is preliminary data.</text>
</comment>
<feature type="domain" description="Rieske" evidence="7">
    <location>
        <begin position="14"/>
        <end position="110"/>
    </location>
</feature>
<keyword evidence="1" id="KW-0001">2Fe-2S</keyword>
<dbReference type="GO" id="GO:0046872">
    <property type="term" value="F:metal ion binding"/>
    <property type="evidence" value="ECO:0007669"/>
    <property type="project" value="UniProtKB-KW"/>
</dbReference>
<dbReference type="GO" id="GO:0042128">
    <property type="term" value="P:nitrate assimilation"/>
    <property type="evidence" value="ECO:0007669"/>
    <property type="project" value="UniProtKB-KW"/>
</dbReference>
<keyword evidence="4" id="KW-0408">Iron</keyword>
<dbReference type="Pfam" id="PF13806">
    <property type="entry name" value="Rieske_2"/>
    <property type="match status" value="1"/>
</dbReference>
<evidence type="ECO:0000256" key="6">
    <source>
        <dbReference type="ARBA" id="ARBA00023063"/>
    </source>
</evidence>
<evidence type="ECO:0000259" key="7">
    <source>
        <dbReference type="PROSITE" id="PS51296"/>
    </source>
</evidence>
<keyword evidence="5" id="KW-0411">Iron-sulfur</keyword>
<dbReference type="Gene3D" id="2.102.10.10">
    <property type="entry name" value="Rieske [2Fe-2S] iron-sulphur domain"/>
    <property type="match status" value="1"/>
</dbReference>
<name>A0A4Z0FD23_9GAMM</name>
<dbReference type="PANTHER" id="PTHR21496">
    <property type="entry name" value="FERREDOXIN-RELATED"/>
    <property type="match status" value="1"/>
</dbReference>
<keyword evidence="6" id="KW-0534">Nitrate assimilation</keyword>
<dbReference type="CDD" id="cd03530">
    <property type="entry name" value="Rieske_NirD_small_Bacillus"/>
    <property type="match status" value="1"/>
</dbReference>
<accession>A0A4Z0FD23</accession>
<keyword evidence="9" id="KW-1185">Reference proteome</keyword>
<dbReference type="RefSeq" id="WP_135280767.1">
    <property type="nucleotide sequence ID" value="NZ_SRIO01000002.1"/>
</dbReference>
<dbReference type="InterPro" id="IPR017941">
    <property type="entry name" value="Rieske_2Fe-2S"/>
</dbReference>
<evidence type="ECO:0000256" key="2">
    <source>
        <dbReference type="ARBA" id="ARBA00022723"/>
    </source>
</evidence>
<dbReference type="SUPFAM" id="SSF50022">
    <property type="entry name" value="ISP domain"/>
    <property type="match status" value="1"/>
</dbReference>
<protein>
    <submittedName>
        <fullName evidence="8">Nitrite reductase small subunit NirD</fullName>
    </submittedName>
</protein>
<sequence length="119" mass="12915">MSTTQTPAADSLEWVQIGALDAIPQLGSRVVRHPDGDIAVFRNRQDEVFALRDRCPHRGGPLSQGIVCDRKVYCPLHNMGIALDTGQAIAPDEGETTAFPTRVDEGMVFIGLPVSEETI</sequence>
<dbReference type="Proteomes" id="UP000297890">
    <property type="component" value="Unassembled WGS sequence"/>
</dbReference>
<dbReference type="InterPro" id="IPR012748">
    <property type="entry name" value="Rieske-like_NirD"/>
</dbReference>
<evidence type="ECO:0000256" key="1">
    <source>
        <dbReference type="ARBA" id="ARBA00022714"/>
    </source>
</evidence>
<dbReference type="GO" id="GO:0051537">
    <property type="term" value="F:2 iron, 2 sulfur cluster binding"/>
    <property type="evidence" value="ECO:0007669"/>
    <property type="project" value="UniProtKB-KW"/>
</dbReference>
<gene>
    <name evidence="8" type="primary">nirD</name>
    <name evidence="8" type="ORF">E4680_02380</name>
</gene>
<evidence type="ECO:0000313" key="9">
    <source>
        <dbReference type="Proteomes" id="UP000297890"/>
    </source>
</evidence>
<dbReference type="AlphaFoldDB" id="A0A4Z0FD23"/>
<evidence type="ECO:0000256" key="5">
    <source>
        <dbReference type="ARBA" id="ARBA00023014"/>
    </source>
</evidence>
<dbReference type="PANTHER" id="PTHR21496:SF23">
    <property type="entry name" value="3-PHENYLPROPIONATE_CINNAMIC ACID DIOXYGENASE FERREDOXIN SUBUNIT"/>
    <property type="match status" value="1"/>
</dbReference>
<dbReference type="EMBL" id="SRIO01000002">
    <property type="protein sequence ID" value="TFZ83840.1"/>
    <property type="molecule type" value="Genomic_DNA"/>
</dbReference>
<dbReference type="InterPro" id="IPR036922">
    <property type="entry name" value="Rieske_2Fe-2S_sf"/>
</dbReference>
<reference evidence="8 9" key="1">
    <citation type="journal article" date="2019" name="ISME J.">
        <title>Candidatus Macondimonas diazotrophica, a novel gammaproteobacterial genus dominating crude-oil-contaminated coastal sediments.</title>
        <authorList>
            <person name="Karthikeyan S."/>
            <person name="Konstantinidis K."/>
        </authorList>
    </citation>
    <scope>NUCLEOTIDE SEQUENCE [LARGE SCALE GENOMIC DNA]</scope>
    <source>
        <strain evidence="8 9">KTK01</strain>
    </source>
</reference>
<organism evidence="8 9">
    <name type="scientific">Candidatus Macondimonas diazotrophica</name>
    <dbReference type="NCBI Taxonomy" id="2305248"/>
    <lineage>
        <taxon>Bacteria</taxon>
        <taxon>Pseudomonadati</taxon>
        <taxon>Pseudomonadota</taxon>
        <taxon>Gammaproteobacteria</taxon>
        <taxon>Chromatiales</taxon>
        <taxon>Ectothiorhodospiraceae</taxon>
        <taxon>Candidatus Macondimonas</taxon>
    </lineage>
</organism>
<evidence type="ECO:0000256" key="4">
    <source>
        <dbReference type="ARBA" id="ARBA00023004"/>
    </source>
</evidence>
<keyword evidence="3" id="KW-0560">Oxidoreductase</keyword>
<dbReference type="GO" id="GO:0008942">
    <property type="term" value="F:nitrite reductase [NAD(P)H] activity"/>
    <property type="evidence" value="ECO:0007669"/>
    <property type="project" value="InterPro"/>
</dbReference>
<dbReference type="PROSITE" id="PS51296">
    <property type="entry name" value="RIESKE"/>
    <property type="match status" value="1"/>
</dbReference>
<evidence type="ECO:0000256" key="3">
    <source>
        <dbReference type="ARBA" id="ARBA00023002"/>
    </source>
</evidence>
<dbReference type="NCBIfam" id="TIGR02378">
    <property type="entry name" value="nirD_assim_sml"/>
    <property type="match status" value="1"/>
</dbReference>
<evidence type="ECO:0000313" key="8">
    <source>
        <dbReference type="EMBL" id="TFZ83840.1"/>
    </source>
</evidence>